<dbReference type="SUPFAM" id="SSF55874">
    <property type="entry name" value="ATPase domain of HSP90 chaperone/DNA topoisomerase II/histidine kinase"/>
    <property type="match status" value="1"/>
</dbReference>
<dbReference type="PANTHER" id="PTHR43065:SF23">
    <property type="entry name" value="SENSOR HISTIDINE KINASE PDTAS"/>
    <property type="match status" value="1"/>
</dbReference>
<comment type="caution">
    <text evidence="2">The sequence shown here is derived from an EMBL/GenBank/DDBJ whole genome shotgun (WGS) entry which is preliminary data.</text>
</comment>
<name>A0A645C6B2_9ZZZZ</name>
<organism evidence="2">
    <name type="scientific">bioreactor metagenome</name>
    <dbReference type="NCBI Taxonomy" id="1076179"/>
    <lineage>
        <taxon>unclassified sequences</taxon>
        <taxon>metagenomes</taxon>
        <taxon>ecological metagenomes</taxon>
    </lineage>
</organism>
<evidence type="ECO:0000259" key="1">
    <source>
        <dbReference type="Pfam" id="PF02518"/>
    </source>
</evidence>
<dbReference type="Gene3D" id="3.30.565.10">
    <property type="entry name" value="Histidine kinase-like ATPase, C-terminal domain"/>
    <property type="match status" value="1"/>
</dbReference>
<dbReference type="InterPro" id="IPR036890">
    <property type="entry name" value="HATPase_C_sf"/>
</dbReference>
<proteinExistence type="predicted"/>
<protein>
    <recommendedName>
        <fullName evidence="1">Histidine kinase/HSP90-like ATPase domain-containing protein</fullName>
    </recommendedName>
</protein>
<reference evidence="2" key="1">
    <citation type="submission" date="2019-08" db="EMBL/GenBank/DDBJ databases">
        <authorList>
            <person name="Kucharzyk K."/>
            <person name="Murdoch R.W."/>
            <person name="Higgins S."/>
            <person name="Loffler F."/>
        </authorList>
    </citation>
    <scope>NUCLEOTIDE SEQUENCE</scope>
</reference>
<feature type="domain" description="Histidine kinase/HSP90-like ATPase" evidence="1">
    <location>
        <begin position="23"/>
        <end position="79"/>
    </location>
</feature>
<sequence>MHKKYNRKVQESESAGIGKCRSTSFVLSVSDNGIGIPENLDIESLEGLGFQLVTSLVDQLDREFELKRHNGTEFTMRFAATE</sequence>
<evidence type="ECO:0000313" key="2">
    <source>
        <dbReference type="EMBL" id="MPM72531.1"/>
    </source>
</evidence>
<dbReference type="Pfam" id="PF02518">
    <property type="entry name" value="HATPase_c"/>
    <property type="match status" value="1"/>
</dbReference>
<dbReference type="PANTHER" id="PTHR43065">
    <property type="entry name" value="SENSOR HISTIDINE KINASE"/>
    <property type="match status" value="1"/>
</dbReference>
<dbReference type="InterPro" id="IPR003594">
    <property type="entry name" value="HATPase_dom"/>
</dbReference>
<dbReference type="AlphaFoldDB" id="A0A645C6B2"/>
<gene>
    <name evidence="2" type="ORF">SDC9_119507</name>
</gene>
<dbReference type="EMBL" id="VSSQ01024800">
    <property type="protein sequence ID" value="MPM72531.1"/>
    <property type="molecule type" value="Genomic_DNA"/>
</dbReference>
<accession>A0A645C6B2</accession>